<dbReference type="Pfam" id="PF04453">
    <property type="entry name" value="LptD"/>
    <property type="match status" value="1"/>
</dbReference>
<comment type="similarity">
    <text evidence="1">Belongs to the LptD family.</text>
</comment>
<sequence length="756" mass="84847">MRRKPVLSHSPLLFPTIPAILVSVLVPAYFSQAMAQTQTSGITAEAQVQNQLEEKSQKEKLQLAKAKQDDKNAPVTIRAEAFNGRPERFIKFERDVEIIKGGTKLNSDEAMYSNLDDEVDASGNVRMNRYGDCYSGDSMRLQLDSGAGFVSNPIYRLLRNNAQGHAKRIDFQDEERSIITSGTYSTCEGLNPDWYLQSDTLNLDTGLDRGVAGKSVVYFLGMPILATPSLTFPLSGARHSGFLPPVMGASSKGGPELTVPYYFNIAPNRDLTVYPKMIARRGLQLGLEGRYLGETYSGETSVEGLLNDRVTGTNRYAVASVHQQKLLPQLDFSWNINTASDDNYPTDFSRTITKTAQRLLLREANLTYYGSFWNLALRTSNYQVLQDLAAPIDRPYDRLPQLQLHAEQHDVGGLDWSMDAILTRFWHPTMVRGDRMVINPSVSLPLVQAGAFIIPKISFHATNYHLVNPAPGQESDFHRAVPTFSVDSGLVFERKTRMFDTDLTQTLEPRLFYVNTPYRDQSNMPNFDSAVADFNFAQIFSENRFTGQDRIGDSNQITAALISRFIEGNGDESLKLAIGQRFYFNTQKVTLDNTVSPSRSDLLLAAIGKLSSTLSGEMALQLSQTDRQSVRSNYGIRWQPSPKKVLNLAYRYQRNTLEQVDVSAQWPMADRWYMVGRSNYSMMDKRMVDGLLGFEYKADCWSLRFLAQRFATNSVNNTSGFSIQLELNGLARLGFGGNPIDALRKNISGYQPINER</sequence>
<comment type="function">
    <text evidence="1">Together with LptE, is involved in the assembly of lipopolysaccharide (LPS) at the surface of the outer membrane.</text>
</comment>
<comment type="subcellular location">
    <subcellularLocation>
        <location evidence="1">Cell outer membrane</location>
    </subcellularLocation>
</comment>
<dbReference type="HAMAP" id="MF_01411">
    <property type="entry name" value="LPS_assembly_LptD"/>
    <property type="match status" value="1"/>
</dbReference>
<comment type="caution">
    <text evidence="1">Lacks conserved residue(s) required for the propagation of feature annotation.</text>
</comment>
<evidence type="ECO:0000259" key="3">
    <source>
        <dbReference type="Pfam" id="PF04453"/>
    </source>
</evidence>
<organism evidence="4 5">
    <name type="scientific">Undibacterium hunanense</name>
    <dbReference type="NCBI Taxonomy" id="2762292"/>
    <lineage>
        <taxon>Bacteria</taxon>
        <taxon>Pseudomonadati</taxon>
        <taxon>Pseudomonadota</taxon>
        <taxon>Betaproteobacteria</taxon>
        <taxon>Burkholderiales</taxon>
        <taxon>Oxalobacteraceae</taxon>
        <taxon>Undibacterium</taxon>
    </lineage>
</organism>
<evidence type="ECO:0000313" key="5">
    <source>
        <dbReference type="Proteomes" id="UP000650424"/>
    </source>
</evidence>
<gene>
    <name evidence="1" type="primary">lptD</name>
    <name evidence="4" type="ORF">H8L32_11300</name>
</gene>
<dbReference type="EMBL" id="JACOGF010000005">
    <property type="protein sequence ID" value="MBC3918064.1"/>
    <property type="molecule type" value="Genomic_DNA"/>
</dbReference>
<reference evidence="4 5" key="1">
    <citation type="submission" date="2020-08" db="EMBL/GenBank/DDBJ databases">
        <title>Novel species isolated from subtropical streams in China.</title>
        <authorList>
            <person name="Lu H."/>
        </authorList>
    </citation>
    <scope>NUCLEOTIDE SEQUENCE [LARGE SCALE GENOMIC DNA]</scope>
    <source>
        <strain evidence="4 5">CY18W</strain>
    </source>
</reference>
<feature type="domain" description="LptD C-terminal" evidence="3">
    <location>
        <begin position="313"/>
        <end position="672"/>
    </location>
</feature>
<protein>
    <recommendedName>
        <fullName evidence="1">LPS-assembly protein LptD</fullName>
    </recommendedName>
</protein>
<dbReference type="Proteomes" id="UP000650424">
    <property type="component" value="Unassembled WGS sequence"/>
</dbReference>
<keyword evidence="1 2" id="KW-0472">Membrane</keyword>
<name>A0ABR6ZQB5_9BURK</name>
<keyword evidence="2" id="KW-1133">Transmembrane helix</keyword>
<dbReference type="InterPro" id="IPR020889">
    <property type="entry name" value="LipoPS_assembly_LptD"/>
</dbReference>
<proteinExistence type="inferred from homology"/>
<dbReference type="PANTHER" id="PTHR30189">
    <property type="entry name" value="LPS-ASSEMBLY PROTEIN"/>
    <property type="match status" value="1"/>
</dbReference>
<keyword evidence="2" id="KW-0812">Transmembrane</keyword>
<dbReference type="InterPro" id="IPR007543">
    <property type="entry name" value="LptD_C"/>
</dbReference>
<dbReference type="InterPro" id="IPR050218">
    <property type="entry name" value="LptD"/>
</dbReference>
<accession>A0ABR6ZQB5</accession>
<comment type="subunit">
    <text evidence="1">Component of the lipopolysaccharide transport and assembly complex. Interacts with LptE and LptA.</text>
</comment>
<evidence type="ECO:0000256" key="2">
    <source>
        <dbReference type="SAM" id="Phobius"/>
    </source>
</evidence>
<dbReference type="PANTHER" id="PTHR30189:SF1">
    <property type="entry name" value="LPS-ASSEMBLY PROTEIN LPTD"/>
    <property type="match status" value="1"/>
</dbReference>
<evidence type="ECO:0000313" key="4">
    <source>
        <dbReference type="EMBL" id="MBC3918064.1"/>
    </source>
</evidence>
<keyword evidence="1" id="KW-0732">Signal</keyword>
<comment type="caution">
    <text evidence="4">The sequence shown here is derived from an EMBL/GenBank/DDBJ whole genome shotgun (WGS) entry which is preliminary data.</text>
</comment>
<keyword evidence="1" id="KW-0998">Cell outer membrane</keyword>
<feature type="transmembrane region" description="Helical" evidence="2">
    <location>
        <begin position="12"/>
        <end position="30"/>
    </location>
</feature>
<evidence type="ECO:0000256" key="1">
    <source>
        <dbReference type="HAMAP-Rule" id="MF_01411"/>
    </source>
</evidence>
<dbReference type="RefSeq" id="WP_186947345.1">
    <property type="nucleotide sequence ID" value="NZ_JACOGF010000005.1"/>
</dbReference>
<keyword evidence="5" id="KW-1185">Reference proteome</keyword>